<dbReference type="EMBL" id="JBHULC010000027">
    <property type="protein sequence ID" value="MFD2523032.1"/>
    <property type="molecule type" value="Genomic_DNA"/>
</dbReference>
<dbReference type="RefSeq" id="WP_340240096.1">
    <property type="nucleotide sequence ID" value="NZ_JBBEWC010000018.1"/>
</dbReference>
<reference evidence="3" key="1">
    <citation type="journal article" date="2019" name="Int. J. Syst. Evol. Microbiol.">
        <title>The Global Catalogue of Microorganisms (GCM) 10K type strain sequencing project: providing services to taxonomists for standard genome sequencing and annotation.</title>
        <authorList>
            <consortium name="The Broad Institute Genomics Platform"/>
            <consortium name="The Broad Institute Genome Sequencing Center for Infectious Disease"/>
            <person name="Wu L."/>
            <person name="Ma J."/>
        </authorList>
    </citation>
    <scope>NUCLEOTIDE SEQUENCE [LARGE SCALE GENOMIC DNA]</scope>
    <source>
        <strain evidence="3">KCTC 52344</strain>
    </source>
</reference>
<keyword evidence="3" id="KW-1185">Reference proteome</keyword>
<feature type="transmembrane region" description="Helical" evidence="1">
    <location>
        <begin position="97"/>
        <end position="120"/>
    </location>
</feature>
<organism evidence="2 3">
    <name type="scientific">Emticicia soli</name>
    <dbReference type="NCBI Taxonomy" id="2027878"/>
    <lineage>
        <taxon>Bacteria</taxon>
        <taxon>Pseudomonadati</taxon>
        <taxon>Bacteroidota</taxon>
        <taxon>Cytophagia</taxon>
        <taxon>Cytophagales</taxon>
        <taxon>Leadbetterellaceae</taxon>
        <taxon>Emticicia</taxon>
    </lineage>
</organism>
<evidence type="ECO:0000313" key="2">
    <source>
        <dbReference type="EMBL" id="MFD2523032.1"/>
    </source>
</evidence>
<name>A0ABW5JDB1_9BACT</name>
<protein>
    <submittedName>
        <fullName evidence="2">Uncharacterized protein</fullName>
    </submittedName>
</protein>
<proteinExistence type="predicted"/>
<evidence type="ECO:0000256" key="1">
    <source>
        <dbReference type="SAM" id="Phobius"/>
    </source>
</evidence>
<feature type="transmembrane region" description="Helical" evidence="1">
    <location>
        <begin position="132"/>
        <end position="148"/>
    </location>
</feature>
<keyword evidence="1" id="KW-0812">Transmembrane</keyword>
<feature type="transmembrane region" description="Helical" evidence="1">
    <location>
        <begin position="34"/>
        <end position="53"/>
    </location>
</feature>
<sequence>MKTKSLGIFALVGAPFLFIDMVVGAKFPHIIEHTPWFSGLAGLLYISGWLASIENLRRAIVTPKYSFGWYAIRTLMFTLLIANFSNIWAIASTAKPALYYILDAAWPVSHLLMFPLAWVVIKSGVLKGFRQFLPLTIGLWFPVCMLLGRNDFALYFGGIYSTLMWSMFAIAAMNAQNNHFISYLRFNHKQNLN</sequence>
<comment type="caution">
    <text evidence="2">The sequence shown here is derived from an EMBL/GenBank/DDBJ whole genome shotgun (WGS) entry which is preliminary data.</text>
</comment>
<keyword evidence="1" id="KW-0472">Membrane</keyword>
<feature type="transmembrane region" description="Helical" evidence="1">
    <location>
        <begin position="154"/>
        <end position="175"/>
    </location>
</feature>
<keyword evidence="1" id="KW-1133">Transmembrane helix</keyword>
<feature type="transmembrane region" description="Helical" evidence="1">
    <location>
        <begin position="74"/>
        <end position="91"/>
    </location>
</feature>
<accession>A0ABW5JDB1</accession>
<gene>
    <name evidence="2" type="ORF">ACFSR2_19200</name>
</gene>
<evidence type="ECO:0000313" key="3">
    <source>
        <dbReference type="Proteomes" id="UP001597510"/>
    </source>
</evidence>
<dbReference type="Proteomes" id="UP001597510">
    <property type="component" value="Unassembled WGS sequence"/>
</dbReference>